<dbReference type="EMBL" id="JACOGF010000003">
    <property type="protein sequence ID" value="MBC3917144.1"/>
    <property type="molecule type" value="Genomic_DNA"/>
</dbReference>
<dbReference type="SUPFAM" id="SSF52777">
    <property type="entry name" value="CoA-dependent acyltransferases"/>
    <property type="match status" value="2"/>
</dbReference>
<comment type="cofactor">
    <cofactor evidence="1">
        <name>pantetheine 4'-phosphate</name>
        <dbReference type="ChEBI" id="CHEBI:47942"/>
    </cofactor>
</comment>
<keyword evidence="2" id="KW-0596">Phosphopantetheine</keyword>
<evidence type="ECO:0000256" key="1">
    <source>
        <dbReference type="ARBA" id="ARBA00001957"/>
    </source>
</evidence>
<dbReference type="SMART" id="SM00822">
    <property type="entry name" value="PKS_KR"/>
    <property type="match status" value="1"/>
</dbReference>
<dbReference type="SUPFAM" id="SSF47336">
    <property type="entry name" value="ACP-like"/>
    <property type="match status" value="2"/>
</dbReference>
<dbReference type="Pfam" id="PF00668">
    <property type="entry name" value="Condensation"/>
    <property type="match status" value="1"/>
</dbReference>
<accession>A0ABR6ZNH8</accession>
<evidence type="ECO:0000256" key="4">
    <source>
        <dbReference type="ARBA" id="ARBA00022679"/>
    </source>
</evidence>
<protein>
    <submittedName>
        <fullName evidence="8">KR domain-containing protein</fullName>
    </submittedName>
</protein>
<dbReference type="CDD" id="cd05274">
    <property type="entry name" value="KR_FAS_SDR_x"/>
    <property type="match status" value="1"/>
</dbReference>
<dbReference type="Pfam" id="PF00550">
    <property type="entry name" value="PP-binding"/>
    <property type="match status" value="2"/>
</dbReference>
<evidence type="ECO:0000259" key="6">
    <source>
        <dbReference type="PROSITE" id="PS50075"/>
    </source>
</evidence>
<dbReference type="Gene3D" id="3.40.50.720">
    <property type="entry name" value="NAD(P)-binding Rossmann-like Domain"/>
    <property type="match status" value="1"/>
</dbReference>
<sequence>MNTSNHNKPASVPDYGDTMPVAIIGAGCRMPRADDIFEYWRRLADGEELIDFFDAEQLTAAGVDPALLQRPGYVPAAAVVANADRFDWGFFGYSRHEAESIDPQQRLFLMCAWEALEMAGHTPAELAARGDELKIGVIGACKMSSYPAATFDKMEEIASPSTFARLIGNDKDYLATRVSYKLGLTGPSMTVQTACSSSLVAIHLACEQIASGECDMVLAGGAGIGFPQESGYVHREGMIFSHDGHCRPFDADAGGTTIGNGVAVVLLKSLERALADGDPVLAIVRGSAVNNDGAGKAGFTAPSPEGQARVISEALVMAEIDPASIGLVEAHGTATPLGDPIEVEALTRAWRRHTGASQYCALGSVKSNLGHLDTAAGVASFVKAAMALHFGQVPPSLHYEQANPAIDFENSPFFVPQMLLPWPLNEGPRRAAVSAFAIGGTNCHAILEQAPLRAALTPANGTPVLLLLSARSEAALKTLAQRHAWRLCEWTADQSLADYCATGVHHRSVYPYRLALLADGADDLISLLYAFIDGDGAKTKKLQSNQIQAWVANALTPGVDNQVLSDFVAVQAIAERPAWDQHPVSAIRPVARALLPTCPFEGERCWYTKPGAASVANSVTTSVNTPVATSDDGHPAWHAMRNAGHHSAAMLAADLDLSALPRENEGVDALHAAYVGQAFATLRVFESNDNDKWMDVDACLQAAGAPARYRQLFTRLLRDHADAGLLQKRGEGEQTSFRHLRTDIRPDPGPWLVLMRELGYQQLADLVERTGPRLADMLAEKVDAVSIVFPGAATDDVEHMYQDQPYSVYLNRIAAATVAGLAKAHDRPLRILEVGGGTGGTTRDILAQLPAGACELYTFTDLGILFLQKARKKFAAYPFMQYQSFDMNGAAIAQGLAAGGYDLIVAANVLHNAPDLRIMLANLATALAPDGVLMMREITTPKKLFDFVFGPLVPALSDSDQRDGELFASRLRWQQALTDAGFAQVDAMPGEGLPAHALGEQILVARWPGTGTHAVATSIADNSLIPISPASTVITADTAHVLEIQQPTVGNIITAILAWLSKLTPSTPATRCQLEQLRWHLDISNAPAPLQLTLTCSGDSLRAVVKDERGISQTLLTATVSHPRGLRRHDKQGVEAIHFDPSGHSLLDRVIKALSDDTSLFTGIGSLYWPVSSETLQSLRLYITEHGAVVTDATGQVQLDLRGLTILRHPACLPSLWNNEGDAELFDWQWQPVSVTSQLLPLPRRVLYISDENQSEFRQVLNKSGVECSLLSMDKLAQDKDALLTHLGTDVSGLDTPFDAVVYKAPPVNDLDDAVSLFETAGVTPLVNLMSALAVLPGVPALFVISPHAYAVTDTDQCTAWPAAGISGLLAVARQEMPGLHCVQLDTGDASVQEQVQTLLQLCRDGQSSQAPVLTLREGGLYRQQLTPSRLPAAATLPQGRHVLIGGLCELGLELAKWLVASGARDLLWLTRRLPDAKEKQALDILRVQGITVEIDAHADVTDVKAFTVALQRLKDGPSLGIVFHLAGVVNDAPLSAIRPQDWEVSLSTKLRAALRLHTLEAQLQPALTVYFSSAASAFGPVGQGSHALANAMLEGLATYRSRAGYDTLALAWGFWREIESETRQGLAAYLAERGMLGMSSAQGWALLAAAMGGNASVYLPCHVDWKRFSAQATPAQQARFGACWKDVVPLAASMQKQAVADNSGMTLPQQLRLHIAGLLGCPVDQVNEDSKLVQMGLDSLLMLDLAEQLKQKYGVTLSAEMLFRADTPKTLAAALQLQMDGLADPVTALLQAEAASALPAAHRYLRSRLGSLLQCAEADVNADTKLVELGLDSLLFLELSETIQQELGFKLSAEVAFQGGSLAALATVLVQALHPQLAAETKTPSISGLRQALLELEQREGGWLAGNGDVLPRSDNKLQALTGLRKLRWQLRSNDLPQQLYVEFDKPGHFDLDIFERAWQLLLERHAALRSTIDAQADLHIMDKASHYPIQSIDLRGLSIQQRNDALAALREEMTLAKTDLQQWPHFDWRASRIYLENQDILRIHLRIDTTLTDIESFRIMLRELHLWVLDPQRRLPALQFGAHDYYACEQALTTTSVYKKQSETYGKQLAQLPPPPPLTASAKNEISGISGGHTAVWRDALPRTNWLALKATATQAGLTGTAVMLAAYATAIAACSERADFSLRLDYPDRKPLHAQIGNVMLDASDCAVIGCRIDAGSFMALAQACGEAIRQRLAADLLDGAGVLAAYCSAGVAGTKRVDGPPLPPVAMTSLLGVRTTYAIPETSDPLLGMPAYEIATQPGTALHFQVLEEESALLYNIDLRTDLLARELGDTLMRYLATTLQVLASSQAAWNTAPKNLLQPVKEAVHG</sequence>
<evidence type="ECO:0000259" key="7">
    <source>
        <dbReference type="PROSITE" id="PS52004"/>
    </source>
</evidence>
<evidence type="ECO:0000256" key="3">
    <source>
        <dbReference type="ARBA" id="ARBA00022553"/>
    </source>
</evidence>
<gene>
    <name evidence="8" type="ORF">H8L32_06625</name>
</gene>
<proteinExistence type="predicted"/>
<dbReference type="SUPFAM" id="SSF53335">
    <property type="entry name" value="S-adenosyl-L-methionine-dependent methyltransferases"/>
    <property type="match status" value="1"/>
</dbReference>
<dbReference type="InterPro" id="IPR013968">
    <property type="entry name" value="PKS_KR"/>
</dbReference>
<dbReference type="Pfam" id="PF16197">
    <property type="entry name" value="KAsynt_C_assoc"/>
    <property type="match status" value="1"/>
</dbReference>
<dbReference type="Pfam" id="PF02801">
    <property type="entry name" value="Ketoacyl-synt_C"/>
    <property type="match status" value="1"/>
</dbReference>
<comment type="caution">
    <text evidence="8">The sequence shown here is derived from an EMBL/GenBank/DDBJ whole genome shotgun (WGS) entry which is preliminary data.</text>
</comment>
<dbReference type="Pfam" id="PF08242">
    <property type="entry name" value="Methyltransf_12"/>
    <property type="match status" value="1"/>
</dbReference>
<keyword evidence="3" id="KW-0597">Phosphoprotein</keyword>
<dbReference type="InterPro" id="IPR032821">
    <property type="entry name" value="PKS_assoc"/>
</dbReference>
<feature type="domain" description="Ketosynthase family 3 (KS3)" evidence="7">
    <location>
        <begin position="18"/>
        <end position="449"/>
    </location>
</feature>
<dbReference type="InterPro" id="IPR036736">
    <property type="entry name" value="ACP-like_sf"/>
</dbReference>
<dbReference type="Gene3D" id="3.30.559.30">
    <property type="entry name" value="Nonribosomal peptide synthetase, condensation domain"/>
    <property type="match status" value="1"/>
</dbReference>
<dbReference type="Gene3D" id="3.40.50.150">
    <property type="entry name" value="Vaccinia Virus protein VP39"/>
    <property type="match status" value="1"/>
</dbReference>
<dbReference type="InterPro" id="IPR016039">
    <property type="entry name" value="Thiolase-like"/>
</dbReference>
<dbReference type="InterPro" id="IPR006162">
    <property type="entry name" value="Ppantetheine_attach_site"/>
</dbReference>
<dbReference type="PANTHER" id="PTHR43775:SF37">
    <property type="entry name" value="SI:DKEY-61P9.11"/>
    <property type="match status" value="1"/>
</dbReference>
<dbReference type="InterPro" id="IPR014030">
    <property type="entry name" value="Ketoacyl_synth_N"/>
</dbReference>
<dbReference type="Gene3D" id="1.10.1240.100">
    <property type="match status" value="1"/>
</dbReference>
<dbReference type="RefSeq" id="WP_186946401.1">
    <property type="nucleotide sequence ID" value="NZ_JACOGF010000003.1"/>
</dbReference>
<dbReference type="InterPro" id="IPR009081">
    <property type="entry name" value="PP-bd_ACP"/>
</dbReference>
<dbReference type="CDD" id="cd00833">
    <property type="entry name" value="PKS"/>
    <property type="match status" value="1"/>
</dbReference>
<dbReference type="PROSITE" id="PS00606">
    <property type="entry name" value="KS3_1"/>
    <property type="match status" value="1"/>
</dbReference>
<dbReference type="PANTHER" id="PTHR43775">
    <property type="entry name" value="FATTY ACID SYNTHASE"/>
    <property type="match status" value="1"/>
</dbReference>
<dbReference type="InterPro" id="IPR050091">
    <property type="entry name" value="PKS_NRPS_Biosynth_Enz"/>
</dbReference>
<dbReference type="InterPro" id="IPR057326">
    <property type="entry name" value="KR_dom"/>
</dbReference>
<dbReference type="SMART" id="SM00823">
    <property type="entry name" value="PKS_PP"/>
    <property type="match status" value="2"/>
</dbReference>
<dbReference type="InterPro" id="IPR018201">
    <property type="entry name" value="Ketoacyl_synth_AS"/>
</dbReference>
<keyword evidence="5" id="KW-0511">Multifunctional enzyme</keyword>
<dbReference type="InterPro" id="IPR013217">
    <property type="entry name" value="Methyltransf_12"/>
</dbReference>
<reference evidence="8 9" key="1">
    <citation type="submission" date="2020-08" db="EMBL/GenBank/DDBJ databases">
        <title>Novel species isolated from subtropical streams in China.</title>
        <authorList>
            <person name="Lu H."/>
        </authorList>
    </citation>
    <scope>NUCLEOTIDE SEQUENCE [LARGE SCALE GENOMIC DNA]</scope>
    <source>
        <strain evidence="8 9">CY18W</strain>
    </source>
</reference>
<dbReference type="Pfam" id="PF00109">
    <property type="entry name" value="ketoacyl-synt"/>
    <property type="match status" value="1"/>
</dbReference>
<keyword evidence="9" id="KW-1185">Reference proteome</keyword>
<name>A0ABR6ZNH8_9BURK</name>
<feature type="domain" description="Carrier" evidence="6">
    <location>
        <begin position="1703"/>
        <end position="1780"/>
    </location>
</feature>
<dbReference type="InterPro" id="IPR014031">
    <property type="entry name" value="Ketoacyl_synth_C"/>
</dbReference>
<dbReference type="InterPro" id="IPR020806">
    <property type="entry name" value="PKS_PP-bd"/>
</dbReference>
<dbReference type="SUPFAM" id="SSF53901">
    <property type="entry name" value="Thiolase-like"/>
    <property type="match status" value="1"/>
</dbReference>
<dbReference type="Pfam" id="PF08659">
    <property type="entry name" value="KR"/>
    <property type="match status" value="1"/>
</dbReference>
<evidence type="ECO:0000313" key="9">
    <source>
        <dbReference type="Proteomes" id="UP000650424"/>
    </source>
</evidence>
<dbReference type="SMART" id="SM00825">
    <property type="entry name" value="PKS_KS"/>
    <property type="match status" value="1"/>
</dbReference>
<dbReference type="PROSITE" id="PS50075">
    <property type="entry name" value="CARRIER"/>
    <property type="match status" value="2"/>
</dbReference>
<dbReference type="InterPro" id="IPR020841">
    <property type="entry name" value="PKS_Beta-ketoAc_synthase_dom"/>
</dbReference>
<dbReference type="InterPro" id="IPR001242">
    <property type="entry name" value="Condensation_dom"/>
</dbReference>
<evidence type="ECO:0000313" key="8">
    <source>
        <dbReference type="EMBL" id="MBC3917144.1"/>
    </source>
</evidence>
<dbReference type="InterPro" id="IPR036291">
    <property type="entry name" value="NAD(P)-bd_dom_sf"/>
</dbReference>
<dbReference type="Gene3D" id="3.40.47.10">
    <property type="match status" value="1"/>
</dbReference>
<evidence type="ECO:0000256" key="2">
    <source>
        <dbReference type="ARBA" id="ARBA00022450"/>
    </source>
</evidence>
<dbReference type="Proteomes" id="UP000650424">
    <property type="component" value="Unassembled WGS sequence"/>
</dbReference>
<keyword evidence="4" id="KW-0808">Transferase</keyword>
<dbReference type="PROSITE" id="PS52004">
    <property type="entry name" value="KS3_2"/>
    <property type="match status" value="1"/>
</dbReference>
<organism evidence="8 9">
    <name type="scientific">Undibacterium hunanense</name>
    <dbReference type="NCBI Taxonomy" id="2762292"/>
    <lineage>
        <taxon>Bacteria</taxon>
        <taxon>Pseudomonadati</taxon>
        <taxon>Pseudomonadota</taxon>
        <taxon>Betaproteobacteria</taxon>
        <taxon>Burkholderiales</taxon>
        <taxon>Oxalobacteraceae</taxon>
        <taxon>Undibacterium</taxon>
    </lineage>
</organism>
<dbReference type="Gene3D" id="3.30.559.10">
    <property type="entry name" value="Chloramphenicol acetyltransferase-like domain"/>
    <property type="match status" value="1"/>
</dbReference>
<dbReference type="Gene3D" id="1.10.1200.10">
    <property type="entry name" value="ACP-like"/>
    <property type="match status" value="2"/>
</dbReference>
<evidence type="ECO:0000256" key="5">
    <source>
        <dbReference type="ARBA" id="ARBA00023268"/>
    </source>
</evidence>
<dbReference type="PROSITE" id="PS00012">
    <property type="entry name" value="PHOSPHOPANTETHEINE"/>
    <property type="match status" value="2"/>
</dbReference>
<feature type="domain" description="Carrier" evidence="6">
    <location>
        <begin position="1797"/>
        <end position="1874"/>
    </location>
</feature>
<dbReference type="InterPro" id="IPR023213">
    <property type="entry name" value="CAT-like_dom_sf"/>
</dbReference>
<dbReference type="InterPro" id="IPR029063">
    <property type="entry name" value="SAM-dependent_MTases_sf"/>
</dbReference>
<dbReference type="SUPFAM" id="SSF51735">
    <property type="entry name" value="NAD(P)-binding Rossmann-fold domains"/>
    <property type="match status" value="2"/>
</dbReference>